<gene>
    <name evidence="2" type="ORF">CAMP_LOCUS14364</name>
</gene>
<keyword evidence="1" id="KW-0812">Transmembrane</keyword>
<dbReference type="OrthoDB" id="5802824at2759"/>
<feature type="transmembrane region" description="Helical" evidence="1">
    <location>
        <begin position="227"/>
        <end position="246"/>
    </location>
</feature>
<organism evidence="2 3">
    <name type="scientific">Caenorhabditis angaria</name>
    <dbReference type="NCBI Taxonomy" id="860376"/>
    <lineage>
        <taxon>Eukaryota</taxon>
        <taxon>Metazoa</taxon>
        <taxon>Ecdysozoa</taxon>
        <taxon>Nematoda</taxon>
        <taxon>Chromadorea</taxon>
        <taxon>Rhabditida</taxon>
        <taxon>Rhabditina</taxon>
        <taxon>Rhabditomorpha</taxon>
        <taxon>Rhabditoidea</taxon>
        <taxon>Rhabditidae</taxon>
        <taxon>Peloderinae</taxon>
        <taxon>Caenorhabditis</taxon>
    </lineage>
</organism>
<evidence type="ECO:0000256" key="1">
    <source>
        <dbReference type="SAM" id="Phobius"/>
    </source>
</evidence>
<protein>
    <recommendedName>
        <fullName evidence="4">Serpentine Receptor, class H</fullName>
    </recommendedName>
</protein>
<dbReference type="AlphaFoldDB" id="A0A9P1IUZ2"/>
<dbReference type="Proteomes" id="UP001152747">
    <property type="component" value="Unassembled WGS sequence"/>
</dbReference>
<dbReference type="EMBL" id="CANHGI010000005">
    <property type="protein sequence ID" value="CAI5451727.1"/>
    <property type="molecule type" value="Genomic_DNA"/>
</dbReference>
<accession>A0A9P1IUZ2</accession>
<feature type="transmembrane region" description="Helical" evidence="1">
    <location>
        <begin position="87"/>
        <end position="106"/>
    </location>
</feature>
<feature type="transmembrane region" description="Helical" evidence="1">
    <location>
        <begin position="189"/>
        <end position="215"/>
    </location>
</feature>
<name>A0A9P1IUZ2_9PELO</name>
<evidence type="ECO:0000313" key="3">
    <source>
        <dbReference type="Proteomes" id="UP001152747"/>
    </source>
</evidence>
<comment type="caution">
    <text evidence="2">The sequence shown here is derived from an EMBL/GenBank/DDBJ whole genome shotgun (WGS) entry which is preliminary data.</text>
</comment>
<evidence type="ECO:0008006" key="4">
    <source>
        <dbReference type="Google" id="ProtNLM"/>
    </source>
</evidence>
<dbReference type="PANTHER" id="PTHR22941">
    <property type="entry name" value="SERPENTINE RECEPTOR"/>
    <property type="match status" value="1"/>
</dbReference>
<proteinExistence type="predicted"/>
<keyword evidence="1" id="KW-0472">Membrane</keyword>
<dbReference type="InterPro" id="IPR019422">
    <property type="entry name" value="7TM_GPCR_serpentine_rcpt_Srh"/>
</dbReference>
<keyword evidence="1" id="KW-1133">Transmembrane helix</keyword>
<keyword evidence="3" id="KW-1185">Reference proteome</keyword>
<feature type="transmembrane region" description="Helical" evidence="1">
    <location>
        <begin position="47"/>
        <end position="66"/>
    </location>
</feature>
<dbReference type="PANTHER" id="PTHR22941:SF307">
    <property type="entry name" value="SERPENTINE RECEPTOR, CLASS H"/>
    <property type="match status" value="1"/>
</dbReference>
<feature type="transmembrane region" description="Helical" evidence="1">
    <location>
        <begin position="144"/>
        <end position="168"/>
    </location>
</feature>
<dbReference type="Pfam" id="PF10318">
    <property type="entry name" value="7TM_GPCR_Srh"/>
    <property type="match status" value="1"/>
</dbReference>
<dbReference type="InterPro" id="IPR053220">
    <property type="entry name" value="Nematode_rcpt-like_serp_H"/>
</dbReference>
<sequence>MLILDFTSTILDLYLSLFVCPFIFLPYPAGYPLGLFRFLNIPTSVQVYLGMSFIGVVAISLINLLESRYNKLCTITEDSKKRKYRRYFIAIIQYIFSFTFFAPVYFNIPDENYAIQVLTSELYCVDPEKFHNPYFFCLTLQPEIAMFSILSAIILVVPQMIFYPIGSFRYLNKNRNSTSRTTYIFRMKFILALCFQVFIPVIFLVVPSTFVVFSLYTKYFNQGITNLSMIFFATHGGISSIVTLIVHKPYRDFTLQTLYQFKIFRFIIKIPKVRDHRETALEFYKEARPKSTVVGRNLPQRNLYVQ</sequence>
<reference evidence="2" key="1">
    <citation type="submission" date="2022-11" db="EMBL/GenBank/DDBJ databases">
        <authorList>
            <person name="Kikuchi T."/>
        </authorList>
    </citation>
    <scope>NUCLEOTIDE SEQUENCE</scope>
    <source>
        <strain evidence="2">PS1010</strain>
    </source>
</reference>
<feature type="transmembrane region" description="Helical" evidence="1">
    <location>
        <begin position="9"/>
        <end position="27"/>
    </location>
</feature>
<evidence type="ECO:0000313" key="2">
    <source>
        <dbReference type="EMBL" id="CAI5451727.1"/>
    </source>
</evidence>